<dbReference type="KEGG" id="goe:100909253"/>
<name>A0AAJ7P904_9ACAR</name>
<feature type="compositionally biased region" description="Polar residues" evidence="3">
    <location>
        <begin position="114"/>
        <end position="124"/>
    </location>
</feature>
<feature type="compositionally biased region" description="Polar residues" evidence="3">
    <location>
        <begin position="13"/>
        <end position="22"/>
    </location>
</feature>
<evidence type="ECO:0000313" key="5">
    <source>
        <dbReference type="RefSeq" id="XP_018493677.1"/>
    </source>
</evidence>
<dbReference type="RefSeq" id="XP_018493677.1">
    <property type="nucleotide sequence ID" value="XM_018638161.1"/>
</dbReference>
<evidence type="ECO:0000256" key="3">
    <source>
        <dbReference type="SAM" id="MobiDB-lite"/>
    </source>
</evidence>
<feature type="region of interest" description="Disordered" evidence="3">
    <location>
        <begin position="298"/>
        <end position="407"/>
    </location>
</feature>
<feature type="compositionally biased region" description="Basic and acidic residues" evidence="3">
    <location>
        <begin position="144"/>
        <end position="160"/>
    </location>
</feature>
<evidence type="ECO:0000256" key="2">
    <source>
        <dbReference type="ARBA" id="ARBA00022490"/>
    </source>
</evidence>
<feature type="region of interest" description="Disordered" evidence="3">
    <location>
        <begin position="174"/>
        <end position="230"/>
    </location>
</feature>
<feature type="compositionally biased region" description="Polar residues" evidence="3">
    <location>
        <begin position="359"/>
        <end position="387"/>
    </location>
</feature>
<evidence type="ECO:0000313" key="4">
    <source>
        <dbReference type="Proteomes" id="UP000694867"/>
    </source>
</evidence>
<dbReference type="Proteomes" id="UP000694867">
    <property type="component" value="Unplaced"/>
</dbReference>
<dbReference type="GeneID" id="100909253"/>
<feature type="region of interest" description="Disordered" evidence="3">
    <location>
        <begin position="602"/>
        <end position="638"/>
    </location>
</feature>
<feature type="compositionally biased region" description="Pro residues" evidence="3">
    <location>
        <begin position="625"/>
        <end position="634"/>
    </location>
</feature>
<comment type="subcellular location">
    <subcellularLocation>
        <location evidence="1">Cytoplasm</location>
    </subcellularLocation>
</comment>
<feature type="compositionally biased region" description="Basic and acidic residues" evidence="3">
    <location>
        <begin position="1"/>
        <end position="12"/>
    </location>
</feature>
<feature type="compositionally biased region" description="Low complexity" evidence="3">
    <location>
        <begin position="519"/>
        <end position="561"/>
    </location>
</feature>
<feature type="region of interest" description="Disordered" evidence="3">
    <location>
        <begin position="509"/>
        <end position="561"/>
    </location>
</feature>
<dbReference type="PANTHER" id="PTHR12269:SF1">
    <property type="entry name" value="EUKARYOTIC TRANSLATION INITIATION FACTOR 4E TRANSPORTER"/>
    <property type="match status" value="1"/>
</dbReference>
<keyword evidence="2" id="KW-0963">Cytoplasm</keyword>
<feature type="compositionally biased region" description="Basic and acidic residues" evidence="3">
    <location>
        <begin position="24"/>
        <end position="34"/>
    </location>
</feature>
<organism evidence="4 5">
    <name type="scientific">Galendromus occidentalis</name>
    <name type="common">western predatory mite</name>
    <dbReference type="NCBI Taxonomy" id="34638"/>
    <lineage>
        <taxon>Eukaryota</taxon>
        <taxon>Metazoa</taxon>
        <taxon>Ecdysozoa</taxon>
        <taxon>Arthropoda</taxon>
        <taxon>Chelicerata</taxon>
        <taxon>Arachnida</taxon>
        <taxon>Acari</taxon>
        <taxon>Parasitiformes</taxon>
        <taxon>Mesostigmata</taxon>
        <taxon>Gamasina</taxon>
        <taxon>Phytoseioidea</taxon>
        <taxon>Phytoseiidae</taxon>
        <taxon>Typhlodrominae</taxon>
        <taxon>Galendromus</taxon>
    </lineage>
</organism>
<dbReference type="PANTHER" id="PTHR12269">
    <property type="entry name" value="EUKARYOTIC TRANSLATION INITIATION FACTOR 4E TRANSPORTER"/>
    <property type="match status" value="1"/>
</dbReference>
<gene>
    <name evidence="5" type="primary">LOC100909253</name>
</gene>
<sequence length="807" mass="88588">MRVEVGSVDERSSSGANSVTSDDSSERTAKKSEVPRNAALRYSYEFLLKLQKSKLSKKPPECIDRLRQECILRETWRSDREKDSERDTEFPAALTKPPPSFRGGCKVDKAVLSDNPNPGSNSVKKSAASKGERRVGSGRLGSYNKDRESDYGYPQERSRRLFDHQVNEPLKRSNGRYVDMNSSRGHADDEPEWFTEGPTSQTDTIELGGFEDKSRKVRTPSPPEKPTFNVDGQRSQEFVNLLKEMCDIPSGTRKNASINFEQSFGNGHDDEEHSFEDEAIQAASRAGSRFMSKVFAKTVEDDSSPSSKPASPPINAKDLETSPRPVLELLENTKESTSVSSLLKDMFPSSGESHRSESVAISSSGTASNYDSPEGLQSRNSLQNGNMLGSIFPTPVTMGSSTTAPKLSAPKNGVLDVEKGVQGKNILELLLSGANVTNVPSTPHSAKSVEELEADLKMESRLMQMTYPAGPSYDPFLDGRSMMAQLMGNGAMERSLGLLSDLQSSVRDIGQDGAIHPGAPYMSSNSSASPPQQVSASQIPAQQAYQHTQQRQQQANTTHNNASLDIMRLLMEGSSMPERDQGKPYKQQDLRNVPTSVLLQEKHAQRGKSGPQAGGPRPIVKSNKNPPPCPPPTAPAETGEDLLQRLFHQQQHEQQFAHHQYQHQQHPQQQYHHHPSQQAHHQQQQQRFRSYMAGPQGAVGFNGNTTAPAQHQVRMAPSQRRPLTGGHGQRFPQGGAFTLGSGPISNHAANVMARSSESSILSPDDALAKWFGNLGCNQPSLPVPTNVLRVEELERQNNRLHQAKPTA</sequence>
<feature type="region of interest" description="Disordered" evidence="3">
    <location>
        <begin position="650"/>
        <end position="689"/>
    </location>
</feature>
<feature type="compositionally biased region" description="Basic and acidic residues" evidence="3">
    <location>
        <begin position="74"/>
        <end position="89"/>
    </location>
</feature>
<dbReference type="GO" id="GO:0005634">
    <property type="term" value="C:nucleus"/>
    <property type="evidence" value="ECO:0007669"/>
    <property type="project" value="TreeGrafter"/>
</dbReference>
<feature type="region of interest" description="Disordered" evidence="3">
    <location>
        <begin position="74"/>
        <end position="160"/>
    </location>
</feature>
<feature type="region of interest" description="Disordered" evidence="3">
    <location>
        <begin position="1"/>
        <end position="34"/>
    </location>
</feature>
<feature type="compositionally biased region" description="Low complexity" evidence="3">
    <location>
        <begin position="650"/>
        <end position="686"/>
    </location>
</feature>
<reference evidence="5" key="1">
    <citation type="submission" date="2025-08" db="UniProtKB">
        <authorList>
            <consortium name="RefSeq"/>
        </authorList>
    </citation>
    <scope>IDENTIFICATION</scope>
</reference>
<evidence type="ECO:0000256" key="1">
    <source>
        <dbReference type="ARBA" id="ARBA00004496"/>
    </source>
</evidence>
<dbReference type="GO" id="GO:0036464">
    <property type="term" value="C:cytoplasmic ribonucleoprotein granule"/>
    <property type="evidence" value="ECO:0007669"/>
    <property type="project" value="UniProtKB-ARBA"/>
</dbReference>
<protein>
    <submittedName>
        <fullName evidence="5">Uncharacterized protein LOC100909253</fullName>
    </submittedName>
</protein>
<keyword evidence="4" id="KW-1185">Reference proteome</keyword>
<accession>A0AAJ7P904</accession>
<dbReference type="GO" id="GO:0003729">
    <property type="term" value="F:mRNA binding"/>
    <property type="evidence" value="ECO:0007669"/>
    <property type="project" value="TreeGrafter"/>
</dbReference>
<dbReference type="InterPro" id="IPR018862">
    <property type="entry name" value="eIF4E-T"/>
</dbReference>
<dbReference type="GO" id="GO:0017148">
    <property type="term" value="P:negative regulation of translation"/>
    <property type="evidence" value="ECO:0007669"/>
    <property type="project" value="TreeGrafter"/>
</dbReference>
<proteinExistence type="predicted"/>
<dbReference type="AlphaFoldDB" id="A0AAJ7P904"/>